<dbReference type="RefSeq" id="WP_054327529.1">
    <property type="nucleotide sequence ID" value="NZ_JACOPL010000007.1"/>
</dbReference>
<dbReference type="Proteomes" id="UP000606499">
    <property type="component" value="Unassembled WGS sequence"/>
</dbReference>
<accession>A0A923RW11</accession>
<keyword evidence="4" id="KW-1185">Reference proteome</keyword>
<dbReference type="AlphaFoldDB" id="A0A923RW11"/>
<feature type="domain" description="HTH cro/C1-type" evidence="2">
    <location>
        <begin position="8"/>
        <end position="62"/>
    </location>
</feature>
<dbReference type="Gene3D" id="1.10.260.40">
    <property type="entry name" value="lambda repressor-like DNA-binding domains"/>
    <property type="match status" value="1"/>
</dbReference>
<name>A0A923RW11_9FIRM</name>
<reference evidence="3" key="1">
    <citation type="submission" date="2020-08" db="EMBL/GenBank/DDBJ databases">
        <title>Genome public.</title>
        <authorList>
            <person name="Liu C."/>
            <person name="Sun Q."/>
        </authorList>
    </citation>
    <scope>NUCLEOTIDE SEQUENCE</scope>
    <source>
        <strain evidence="3">NSJ-28</strain>
    </source>
</reference>
<dbReference type="Pfam" id="PF01381">
    <property type="entry name" value="HTH_3"/>
    <property type="match status" value="1"/>
</dbReference>
<keyword evidence="1" id="KW-0238">DNA-binding</keyword>
<dbReference type="InterPro" id="IPR001387">
    <property type="entry name" value="Cro/C1-type_HTH"/>
</dbReference>
<evidence type="ECO:0000259" key="2">
    <source>
        <dbReference type="PROSITE" id="PS50943"/>
    </source>
</evidence>
<dbReference type="SMART" id="SM00530">
    <property type="entry name" value="HTH_XRE"/>
    <property type="match status" value="1"/>
</dbReference>
<dbReference type="CDD" id="cd00093">
    <property type="entry name" value="HTH_XRE"/>
    <property type="match status" value="1"/>
</dbReference>
<sequence length="177" mass="20402">MKSFHERLRAARIEQGFTQEELAKAIGVTKSTMAKYDRGDLEPNISNIMKLSQVLCVSVDYLLFGEDPLENELRACVEMLEYKMIGKVDNAVDRIEIKSSALQNFFAEIFDAYEIWSSRDDQYTDAIFEYDAKIDSIIEKTVDDIKKERVIKSKVTVEKMRAELANRAKLISEKEND</sequence>
<gene>
    <name evidence="3" type="ORF">H8S45_08465</name>
</gene>
<dbReference type="PROSITE" id="PS50943">
    <property type="entry name" value="HTH_CROC1"/>
    <property type="match status" value="1"/>
</dbReference>
<protein>
    <submittedName>
        <fullName evidence="3">Helix-turn-helix transcriptional regulator</fullName>
    </submittedName>
</protein>
<dbReference type="EMBL" id="JACOPL010000007">
    <property type="protein sequence ID" value="MBC5725488.1"/>
    <property type="molecule type" value="Genomic_DNA"/>
</dbReference>
<dbReference type="SUPFAM" id="SSF47413">
    <property type="entry name" value="lambda repressor-like DNA-binding domains"/>
    <property type="match status" value="1"/>
</dbReference>
<dbReference type="PANTHER" id="PTHR46558:SF11">
    <property type="entry name" value="HTH-TYPE TRANSCRIPTIONAL REGULATOR XRE"/>
    <property type="match status" value="1"/>
</dbReference>
<organism evidence="3 4">
    <name type="scientific">Agathobaculum faecis</name>
    <dbReference type="NCBI Taxonomy" id="2763013"/>
    <lineage>
        <taxon>Bacteria</taxon>
        <taxon>Bacillati</taxon>
        <taxon>Bacillota</taxon>
        <taxon>Clostridia</taxon>
        <taxon>Eubacteriales</taxon>
        <taxon>Butyricicoccaceae</taxon>
        <taxon>Agathobaculum</taxon>
    </lineage>
</organism>
<dbReference type="InterPro" id="IPR010982">
    <property type="entry name" value="Lambda_DNA-bd_dom_sf"/>
</dbReference>
<dbReference type="GO" id="GO:0003677">
    <property type="term" value="F:DNA binding"/>
    <property type="evidence" value="ECO:0007669"/>
    <property type="project" value="UniProtKB-KW"/>
</dbReference>
<proteinExistence type="predicted"/>
<dbReference type="PANTHER" id="PTHR46558">
    <property type="entry name" value="TRACRIPTIONAL REGULATORY PROTEIN-RELATED-RELATED"/>
    <property type="match status" value="1"/>
</dbReference>
<evidence type="ECO:0000313" key="3">
    <source>
        <dbReference type="EMBL" id="MBC5725488.1"/>
    </source>
</evidence>
<comment type="caution">
    <text evidence="3">The sequence shown here is derived from an EMBL/GenBank/DDBJ whole genome shotgun (WGS) entry which is preliminary data.</text>
</comment>
<evidence type="ECO:0000256" key="1">
    <source>
        <dbReference type="ARBA" id="ARBA00023125"/>
    </source>
</evidence>
<evidence type="ECO:0000313" key="4">
    <source>
        <dbReference type="Proteomes" id="UP000606499"/>
    </source>
</evidence>